<keyword evidence="5" id="KW-0255">Endonuclease</keyword>
<dbReference type="SUPFAM" id="SSF54160">
    <property type="entry name" value="Chromo domain-like"/>
    <property type="match status" value="1"/>
</dbReference>
<dbReference type="SUPFAM" id="SSF56672">
    <property type="entry name" value="DNA/RNA polymerases"/>
    <property type="match status" value="1"/>
</dbReference>
<evidence type="ECO:0000256" key="7">
    <source>
        <dbReference type="ARBA" id="ARBA00022842"/>
    </source>
</evidence>
<keyword evidence="7" id="KW-0460">Magnesium</keyword>
<dbReference type="InterPro" id="IPR016197">
    <property type="entry name" value="Chromo-like_dom_sf"/>
</dbReference>
<dbReference type="PANTHER" id="PTHR37984">
    <property type="entry name" value="PROTEIN CBG26694"/>
    <property type="match status" value="1"/>
</dbReference>
<dbReference type="Pfam" id="PF19259">
    <property type="entry name" value="Ty3_capsid"/>
    <property type="match status" value="1"/>
</dbReference>
<dbReference type="InterPro" id="IPR056924">
    <property type="entry name" value="SH3_Tf2-1"/>
</dbReference>
<dbReference type="CDD" id="cd01647">
    <property type="entry name" value="RT_LTR"/>
    <property type="match status" value="1"/>
</dbReference>
<dbReference type="CDD" id="cd00303">
    <property type="entry name" value="retropepsin_like"/>
    <property type="match status" value="1"/>
</dbReference>
<evidence type="ECO:0000256" key="5">
    <source>
        <dbReference type="ARBA" id="ARBA00022759"/>
    </source>
</evidence>
<dbReference type="InterPro" id="IPR012337">
    <property type="entry name" value="RNaseH-like_sf"/>
</dbReference>
<dbReference type="GO" id="GO:0004519">
    <property type="term" value="F:endonuclease activity"/>
    <property type="evidence" value="ECO:0007669"/>
    <property type="project" value="UniProtKB-KW"/>
</dbReference>
<keyword evidence="3" id="KW-0548">Nucleotidyltransferase</keyword>
<feature type="compositionally biased region" description="Low complexity" evidence="12">
    <location>
        <begin position="59"/>
        <end position="69"/>
    </location>
</feature>
<dbReference type="PANTHER" id="PTHR37984:SF5">
    <property type="entry name" value="PROTEIN NYNRIN-LIKE"/>
    <property type="match status" value="1"/>
</dbReference>
<dbReference type="InterPro" id="IPR045358">
    <property type="entry name" value="Ty3_capsid"/>
</dbReference>
<feature type="region of interest" description="Disordered" evidence="12">
    <location>
        <begin position="250"/>
        <end position="289"/>
    </location>
</feature>
<evidence type="ECO:0000256" key="4">
    <source>
        <dbReference type="ARBA" id="ARBA00022722"/>
    </source>
</evidence>
<dbReference type="Gene3D" id="3.10.10.10">
    <property type="entry name" value="HIV Type 1 Reverse Transcriptase, subunit A, domain 1"/>
    <property type="match status" value="1"/>
</dbReference>
<evidence type="ECO:0000256" key="6">
    <source>
        <dbReference type="ARBA" id="ARBA00022801"/>
    </source>
</evidence>
<dbReference type="GO" id="GO:0015074">
    <property type="term" value="P:DNA integration"/>
    <property type="evidence" value="ECO:0007669"/>
    <property type="project" value="UniProtKB-KW"/>
</dbReference>
<dbReference type="Pfam" id="PF08284">
    <property type="entry name" value="RVP_2"/>
    <property type="match status" value="1"/>
</dbReference>
<dbReference type="InterPro" id="IPR043502">
    <property type="entry name" value="DNA/RNA_pol_sf"/>
</dbReference>
<dbReference type="CDD" id="cd09274">
    <property type="entry name" value="RNase_HI_RT_Ty3"/>
    <property type="match status" value="1"/>
</dbReference>
<dbReference type="InterPro" id="IPR001969">
    <property type="entry name" value="Aspartic_peptidase_AS"/>
</dbReference>
<evidence type="ECO:0000256" key="10">
    <source>
        <dbReference type="ARBA" id="ARBA00022918"/>
    </source>
</evidence>
<dbReference type="Pfam" id="PF00078">
    <property type="entry name" value="RVT_1"/>
    <property type="match status" value="1"/>
</dbReference>
<feature type="region of interest" description="Disordered" evidence="12">
    <location>
        <begin position="55"/>
        <end position="82"/>
    </location>
</feature>
<keyword evidence="4" id="KW-0540">Nuclease</keyword>
<dbReference type="Gene3D" id="3.30.70.270">
    <property type="match status" value="2"/>
</dbReference>
<evidence type="ECO:0000259" key="14">
    <source>
        <dbReference type="PROSITE" id="PS50994"/>
    </source>
</evidence>
<evidence type="ECO:0000256" key="2">
    <source>
        <dbReference type="ARBA" id="ARBA00022679"/>
    </source>
</evidence>
<evidence type="ECO:0000259" key="13">
    <source>
        <dbReference type="PROSITE" id="PS50878"/>
    </source>
</evidence>
<keyword evidence="16" id="KW-1185">Reference proteome</keyword>
<keyword evidence="11" id="KW-0511">Multifunctional enzyme</keyword>
<dbReference type="InterPro" id="IPR050951">
    <property type="entry name" value="Retrovirus_Pol_polyprotein"/>
</dbReference>
<dbReference type="FunFam" id="3.10.10.10:FF:000007">
    <property type="entry name" value="Retrovirus-related Pol polyprotein from transposon 17.6-like Protein"/>
    <property type="match status" value="1"/>
</dbReference>
<dbReference type="SUPFAM" id="SSF50630">
    <property type="entry name" value="Acid proteases"/>
    <property type="match status" value="1"/>
</dbReference>
<reference evidence="15 16" key="1">
    <citation type="submission" date="2024-04" db="EMBL/GenBank/DDBJ databases">
        <authorList>
            <person name="Fracassetti M."/>
        </authorList>
    </citation>
    <scope>NUCLEOTIDE SEQUENCE [LARGE SCALE GENOMIC DNA]</scope>
</reference>
<dbReference type="GO" id="GO:0006508">
    <property type="term" value="P:proteolysis"/>
    <property type="evidence" value="ECO:0007669"/>
    <property type="project" value="UniProtKB-KW"/>
</dbReference>
<evidence type="ECO:0000313" key="15">
    <source>
        <dbReference type="EMBL" id="CAL1414734.1"/>
    </source>
</evidence>
<dbReference type="Gene3D" id="3.10.20.370">
    <property type="match status" value="1"/>
</dbReference>
<dbReference type="FunFam" id="3.30.70.270:FF:000020">
    <property type="entry name" value="Transposon Tf2-6 polyprotein-like Protein"/>
    <property type="match status" value="1"/>
</dbReference>
<feature type="domain" description="Reverse transcriptase" evidence="13">
    <location>
        <begin position="584"/>
        <end position="763"/>
    </location>
</feature>
<dbReference type="InterPro" id="IPR041577">
    <property type="entry name" value="RT_RNaseH_2"/>
</dbReference>
<dbReference type="Gene3D" id="3.30.420.10">
    <property type="entry name" value="Ribonuclease H-like superfamily/Ribonuclease H"/>
    <property type="match status" value="1"/>
</dbReference>
<dbReference type="InterPro" id="IPR036397">
    <property type="entry name" value="RNaseH_sf"/>
</dbReference>
<protein>
    <recommendedName>
        <fullName evidence="17">Reverse transcriptase</fullName>
    </recommendedName>
</protein>
<proteinExistence type="predicted"/>
<evidence type="ECO:0000256" key="1">
    <source>
        <dbReference type="ARBA" id="ARBA00022670"/>
    </source>
</evidence>
<keyword evidence="9" id="KW-0229">DNA integration</keyword>
<dbReference type="SUPFAM" id="SSF53098">
    <property type="entry name" value="Ribonuclease H-like"/>
    <property type="match status" value="1"/>
</dbReference>
<keyword evidence="1" id="KW-0645">Protease</keyword>
<keyword evidence="10" id="KW-0695">RNA-directed DNA polymerase</keyword>
<name>A0AAV2GVJ0_9ROSI</name>
<dbReference type="PROSITE" id="PS50994">
    <property type="entry name" value="INTEGRASE"/>
    <property type="match status" value="1"/>
</dbReference>
<evidence type="ECO:0000256" key="11">
    <source>
        <dbReference type="ARBA" id="ARBA00023268"/>
    </source>
</evidence>
<dbReference type="Proteomes" id="UP001497516">
    <property type="component" value="Chromosome 9"/>
</dbReference>
<evidence type="ECO:0008006" key="17">
    <source>
        <dbReference type="Google" id="ProtNLM"/>
    </source>
</evidence>
<dbReference type="PROSITE" id="PS00141">
    <property type="entry name" value="ASP_PROTEASE"/>
    <property type="match status" value="1"/>
</dbReference>
<dbReference type="InterPro" id="IPR043128">
    <property type="entry name" value="Rev_trsase/Diguanyl_cyclase"/>
</dbReference>
<sequence>MASNTSRIIDLEAQMASVQLQLDSHHQDLKSAIAELAASTKDNIDALAASFARSREKSPIGSSSPSLDSVADQHNFRQQQQRRPSILDHYPRLEFSYFSGSDPHVWVSKCNKLFHLYSIPEEQKVDLVSYYLEGRAYTWFEGWSFRRFPLIWGHFVDELLHRFGHREQLNVVAAFNKLRQTTSVARYQEDFEDLRSRLLRLNPELNEHYFIMSFLGGLDDEIQPRVQVLNPPTLACAFYQARLEESAIEARKKKSRSVPPPRWSASSSNSSGTAFPREQSSLSPAAVERNPIPRGQGLCYKCGDKYFHGHICSKKKQLHAMQAEESVRYSEEDDQEEVYQDAELEVSLQTMGSGFAGNSLLIPATAGQQEVTVLIDTGSSHTFLNSIRAEELNCRTESIAPMRVKVASGHTLLSNSVCKGFSWKMQGQEFGFDVRTLDLPAHDLVLGWDWLETISPFQVDLKKRQLAFEWHGRTLTLQGLTREGQCKMMSGRDFQQLLKKPSAHFMGAIFSLEAITTPFPTPSFLQPILTKFSDVFATPTSLPPPRPFDHTIPLIPNNKPINIRPYRFPHHQKEVAEKLVAEMLQSEFIQESHSPYASPVLLIGKKDGTWRFCVDYRELNSATIKDKFPIPHIEDLLDELHGAVIFSKLDLRAGYHQVRMHPADQFKTAFRTHQGHYEFRVMPFGLTNAPATFQALMNHVFGQHLRKFILVFFDDILIYSKTEADHLHHLEVVLQLLRKHQLYAKASKCSFGQPTVEYLGHVISKDGVSTDNNKVTAMQTWPRPTSVKGLRGFLGLTGYYRKFIRHYGIISRPLTELLKKNGFQWSAAAENAFVALKTAMSHAPVLGLPDFTQAFTLETDASGTGVGAVLSQGGRPLAFYSKALSLRNQGLSTYEKEYLAVLMAVDHWRHYLEGRQFTIVTDHESLKFLLGQKVHTAIQKKGLVKLMGLDFQIKYRKGRYNGAADALSRVFEDEIEGSSCHALSTVLPEWLVEIEQSYENDAEVAALITAVAVNSSGPSLWAYSEGILRYKGAVVGMKAAVTQWVSQCEVCQRCKTETVASPGLLQPLPIPTRAWRDISMDFVEGLPTSKGKQVLFVVVDRFTKSAHFFALSHPYTAAEVAVIFFNGVFKYHGMPSTIVCDRDATFTSTFWTEFFRLHNTDLHYTTAYHPQTDGQTERVNRCLEDYLRCMTFHRPQDWVDWLALAEWCYNTHFHISLQMSPFEALYGFPPSFFGLGAVLPTTAGAVEDRVSKQHRVTQLLTHNITQAQNRQKQYADRRRSERVLRVKDWVYLRLQPYRQGSVVGRQGNKLDARYFGPYRVVTRIGAVAYKLALPAESKIHPVFHVSQLKLCRSVVPPAALQLPDSDDNGSLKLAPAGILARRFVNQNNRAVTQILVQWTHQPVEDATWEDLSNFKQQFPSFPA</sequence>
<dbReference type="Pfam" id="PF24626">
    <property type="entry name" value="SH3_Tf2-1"/>
    <property type="match status" value="1"/>
</dbReference>
<dbReference type="GO" id="GO:0003723">
    <property type="term" value="F:RNA binding"/>
    <property type="evidence" value="ECO:0007669"/>
    <property type="project" value="UniProtKB-KW"/>
</dbReference>
<dbReference type="PROSITE" id="PS50878">
    <property type="entry name" value="RT_POL"/>
    <property type="match status" value="1"/>
</dbReference>
<dbReference type="InterPro" id="IPR021109">
    <property type="entry name" value="Peptidase_aspartic_dom_sf"/>
</dbReference>
<dbReference type="InterPro" id="IPR001584">
    <property type="entry name" value="Integrase_cat-core"/>
</dbReference>
<dbReference type="EMBL" id="OZ034822">
    <property type="protein sequence ID" value="CAL1414734.1"/>
    <property type="molecule type" value="Genomic_DNA"/>
</dbReference>
<evidence type="ECO:0000256" key="8">
    <source>
        <dbReference type="ARBA" id="ARBA00022884"/>
    </source>
</evidence>
<dbReference type="Gene3D" id="2.40.70.10">
    <property type="entry name" value="Acid Proteases"/>
    <property type="match status" value="1"/>
</dbReference>
<evidence type="ECO:0000256" key="9">
    <source>
        <dbReference type="ARBA" id="ARBA00022908"/>
    </source>
</evidence>
<dbReference type="InterPro" id="IPR000477">
    <property type="entry name" value="RT_dom"/>
</dbReference>
<dbReference type="FunFam" id="3.10.20.370:FF:000001">
    <property type="entry name" value="Retrovirus-related Pol polyprotein from transposon 17.6-like protein"/>
    <property type="match status" value="1"/>
</dbReference>
<keyword evidence="8" id="KW-0694">RNA-binding</keyword>
<feature type="domain" description="Integrase catalytic" evidence="14">
    <location>
        <begin position="1065"/>
        <end position="1229"/>
    </location>
</feature>
<evidence type="ECO:0000313" key="16">
    <source>
        <dbReference type="Proteomes" id="UP001497516"/>
    </source>
</evidence>
<dbReference type="GO" id="GO:0004190">
    <property type="term" value="F:aspartic-type endopeptidase activity"/>
    <property type="evidence" value="ECO:0007669"/>
    <property type="project" value="InterPro"/>
</dbReference>
<gene>
    <name evidence="15" type="ORF">LTRI10_LOCUS53875</name>
</gene>
<accession>A0AAV2GVJ0</accession>
<keyword evidence="2" id="KW-0808">Transferase</keyword>
<keyword evidence="6" id="KW-0378">Hydrolase</keyword>
<dbReference type="Pfam" id="PF17919">
    <property type="entry name" value="RT_RNaseH_2"/>
    <property type="match status" value="1"/>
</dbReference>
<organism evidence="15 16">
    <name type="scientific">Linum trigynum</name>
    <dbReference type="NCBI Taxonomy" id="586398"/>
    <lineage>
        <taxon>Eukaryota</taxon>
        <taxon>Viridiplantae</taxon>
        <taxon>Streptophyta</taxon>
        <taxon>Embryophyta</taxon>
        <taxon>Tracheophyta</taxon>
        <taxon>Spermatophyta</taxon>
        <taxon>Magnoliopsida</taxon>
        <taxon>eudicotyledons</taxon>
        <taxon>Gunneridae</taxon>
        <taxon>Pentapetalae</taxon>
        <taxon>rosids</taxon>
        <taxon>fabids</taxon>
        <taxon>Malpighiales</taxon>
        <taxon>Linaceae</taxon>
        <taxon>Linum</taxon>
    </lineage>
</organism>
<dbReference type="GO" id="GO:0003964">
    <property type="term" value="F:RNA-directed DNA polymerase activity"/>
    <property type="evidence" value="ECO:0007669"/>
    <property type="project" value="UniProtKB-KW"/>
</dbReference>
<evidence type="ECO:0000256" key="3">
    <source>
        <dbReference type="ARBA" id="ARBA00022695"/>
    </source>
</evidence>
<evidence type="ECO:0000256" key="12">
    <source>
        <dbReference type="SAM" id="MobiDB-lite"/>
    </source>
</evidence>